<organism evidence="2 3">
    <name type="scientific">Durusdinium trenchii</name>
    <dbReference type="NCBI Taxonomy" id="1381693"/>
    <lineage>
        <taxon>Eukaryota</taxon>
        <taxon>Sar</taxon>
        <taxon>Alveolata</taxon>
        <taxon>Dinophyceae</taxon>
        <taxon>Suessiales</taxon>
        <taxon>Symbiodiniaceae</taxon>
        <taxon>Durusdinium</taxon>
    </lineage>
</organism>
<feature type="non-terminal residue" evidence="2">
    <location>
        <position position="1"/>
    </location>
</feature>
<gene>
    <name evidence="2" type="ORF">CCMP2556_LOCUS4479</name>
</gene>
<comment type="caution">
    <text evidence="2">The sequence shown here is derived from an EMBL/GenBank/DDBJ whole genome shotgun (WGS) entry which is preliminary data.</text>
</comment>
<reference evidence="2 3" key="1">
    <citation type="submission" date="2024-02" db="EMBL/GenBank/DDBJ databases">
        <authorList>
            <person name="Chen Y."/>
            <person name="Shah S."/>
            <person name="Dougan E. K."/>
            <person name="Thang M."/>
            <person name="Chan C."/>
        </authorList>
    </citation>
    <scope>NUCLEOTIDE SEQUENCE [LARGE SCALE GENOMIC DNA]</scope>
</reference>
<evidence type="ECO:0000256" key="1">
    <source>
        <dbReference type="SAM" id="MobiDB-lite"/>
    </source>
</evidence>
<dbReference type="EMBL" id="CAXAMN010001841">
    <property type="protein sequence ID" value="CAK8996495.1"/>
    <property type="molecule type" value="Genomic_DNA"/>
</dbReference>
<evidence type="ECO:0000313" key="2">
    <source>
        <dbReference type="EMBL" id="CAK8996495.1"/>
    </source>
</evidence>
<feature type="compositionally biased region" description="Low complexity" evidence="1">
    <location>
        <begin position="177"/>
        <end position="187"/>
    </location>
</feature>
<protein>
    <submittedName>
        <fullName evidence="2">Uncharacterized protein</fullName>
    </submittedName>
</protein>
<name>A0ABP0I1N1_9DINO</name>
<evidence type="ECO:0000313" key="3">
    <source>
        <dbReference type="Proteomes" id="UP001642484"/>
    </source>
</evidence>
<proteinExistence type="predicted"/>
<feature type="compositionally biased region" description="Acidic residues" evidence="1">
    <location>
        <begin position="161"/>
        <end position="176"/>
    </location>
</feature>
<accession>A0ABP0I1N1</accession>
<keyword evidence="3" id="KW-1185">Reference proteome</keyword>
<dbReference type="Proteomes" id="UP001642484">
    <property type="component" value="Unassembled WGS sequence"/>
</dbReference>
<feature type="region of interest" description="Disordered" evidence="1">
    <location>
        <begin position="123"/>
        <end position="187"/>
    </location>
</feature>
<sequence>YMSSASLSQNPQLMLPHSLAEKIDFPNGLKPAERRWLSDDVIKEFRKTAKITGSEPWRLFEAQQWLQTLRDENESKVTKQPPQLQMVLELGATADVGELPDYSDLFIPDDPAPRRVQVALRKGMKRPAAARPPHVLKRPCMRRPAASDHEAPVPEVQAEPAESEAVLDGDQGEAAEEAPAAPERAAA</sequence>